<dbReference type="SMART" id="SM00563">
    <property type="entry name" value="PlsC"/>
    <property type="match status" value="1"/>
</dbReference>
<dbReference type="InterPro" id="IPR016676">
    <property type="entry name" value="P_lipid/glycerol_AcTrfase_prd"/>
</dbReference>
<gene>
    <name evidence="2" type="ORF">NCTC10485_04435</name>
</gene>
<dbReference type="EMBL" id="LR134355">
    <property type="protein sequence ID" value="VEG50118.1"/>
    <property type="molecule type" value="Genomic_DNA"/>
</dbReference>
<keyword evidence="2" id="KW-0012">Acyltransferase</keyword>
<evidence type="ECO:0000313" key="2">
    <source>
        <dbReference type="EMBL" id="VEG50118.1"/>
    </source>
</evidence>
<dbReference type="PANTHER" id="PTHR22753:SF14">
    <property type="entry name" value="MONOACYLGLYCEROL_DIACYLGLYCEROL O-ACYLTRANSFERASE"/>
    <property type="match status" value="1"/>
</dbReference>
<dbReference type="GO" id="GO:0016746">
    <property type="term" value="F:acyltransferase activity"/>
    <property type="evidence" value="ECO:0007669"/>
    <property type="project" value="UniProtKB-KW"/>
</dbReference>
<dbReference type="GO" id="GO:0016020">
    <property type="term" value="C:membrane"/>
    <property type="evidence" value="ECO:0007669"/>
    <property type="project" value="TreeGrafter"/>
</dbReference>
<dbReference type="InterPro" id="IPR002123">
    <property type="entry name" value="Plipid/glycerol_acylTrfase"/>
</dbReference>
<evidence type="ECO:0000259" key="1">
    <source>
        <dbReference type="SMART" id="SM00563"/>
    </source>
</evidence>
<dbReference type="Proteomes" id="UP000282551">
    <property type="component" value="Chromosome"/>
</dbReference>
<dbReference type="Pfam" id="PF01553">
    <property type="entry name" value="Acyltransferase"/>
    <property type="match status" value="1"/>
</dbReference>
<keyword evidence="2" id="KW-0808">Transferase</keyword>
<dbReference type="AlphaFoldDB" id="A0A448ICE5"/>
<accession>A0A448ICE5</accession>
<feature type="domain" description="Phospholipid/glycerol acyltransferase" evidence="1">
    <location>
        <begin position="63"/>
        <end position="182"/>
    </location>
</feature>
<reference evidence="2 3" key="1">
    <citation type="submission" date="2018-12" db="EMBL/GenBank/DDBJ databases">
        <authorList>
            <consortium name="Pathogen Informatics"/>
        </authorList>
    </citation>
    <scope>NUCLEOTIDE SEQUENCE [LARGE SCALE GENOMIC DNA]</scope>
    <source>
        <strain evidence="2 3">NCTC10485</strain>
    </source>
</reference>
<proteinExistence type="predicted"/>
<sequence length="282" mass="30474">MSPSDLDNSTTDDAGLADPEVLGEITKWDPVLTEQVMGVLKPFLKIYHRSEVHGLENFPAGGALVVSNHSGGMLAMDVPVFAAGFYDHFGYERPVYTLTFDLVFTGPTAGFFRKTGFIKANHDNADEALRSGGVVVVFPGGDYDVYRPSTARHKIDFGGRTGYVRAALNAGVPIVPTVGIGGQESQLFLSRGTGLAKALRLDKMFRAKILPLSFGVPFGLSAVVPLNVPLPTKIVQQVLEPIDIVAEFGEDPDIDEVDAHVRRVMQRALDELAAQRRLPVIG</sequence>
<evidence type="ECO:0000313" key="3">
    <source>
        <dbReference type="Proteomes" id="UP000282551"/>
    </source>
</evidence>
<name>A0A448ICE5_MYCCI</name>
<dbReference type="PIRSF" id="PIRSF016753">
    <property type="entry name" value="P_lipid/glycerol_ac_tran_prd"/>
    <property type="match status" value="1"/>
</dbReference>
<keyword evidence="3" id="KW-1185">Reference proteome</keyword>
<dbReference type="PANTHER" id="PTHR22753">
    <property type="entry name" value="TRANSMEMBRANE PROTEIN 68"/>
    <property type="match status" value="1"/>
</dbReference>
<organism evidence="2 3">
    <name type="scientific">Mycolicibacterium chitae</name>
    <name type="common">Mycobacterium chitae</name>
    <dbReference type="NCBI Taxonomy" id="1792"/>
    <lineage>
        <taxon>Bacteria</taxon>
        <taxon>Bacillati</taxon>
        <taxon>Actinomycetota</taxon>
        <taxon>Actinomycetes</taxon>
        <taxon>Mycobacteriales</taxon>
        <taxon>Mycobacteriaceae</taxon>
        <taxon>Mycolicibacterium</taxon>
    </lineage>
</organism>
<protein>
    <submittedName>
        <fullName evidence="2">Phospholipid/glycerol acyltransferase</fullName>
    </submittedName>
</protein>